<keyword evidence="1" id="KW-0472">Membrane</keyword>
<evidence type="ECO:0000313" key="3">
    <source>
        <dbReference type="Proteomes" id="UP000249056"/>
    </source>
</evidence>
<dbReference type="AlphaFoldDB" id="A0A395J6M4"/>
<feature type="transmembrane region" description="Helical" evidence="1">
    <location>
        <begin position="66"/>
        <end position="86"/>
    </location>
</feature>
<evidence type="ECO:0000313" key="2">
    <source>
        <dbReference type="EMBL" id="RAL67313.1"/>
    </source>
</evidence>
<feature type="transmembrane region" description="Helical" evidence="1">
    <location>
        <begin position="12"/>
        <end position="35"/>
    </location>
</feature>
<reference evidence="2 3" key="1">
    <citation type="submission" date="2018-06" db="EMBL/GenBank/DDBJ databases">
        <title>Genome Sequence of the Brown Rot Fungal Pathogen Monilinia fructigena.</title>
        <authorList>
            <person name="Landi L."/>
            <person name="De Miccolis Angelini R.M."/>
            <person name="Pollastro S."/>
            <person name="Abate D."/>
            <person name="Faretra F."/>
            <person name="Romanazzi G."/>
        </authorList>
    </citation>
    <scope>NUCLEOTIDE SEQUENCE [LARGE SCALE GENOMIC DNA]</scope>
    <source>
        <strain evidence="2 3">Mfrg269</strain>
    </source>
</reference>
<organism evidence="2 3">
    <name type="scientific">Monilinia fructigena</name>
    <dbReference type="NCBI Taxonomy" id="38457"/>
    <lineage>
        <taxon>Eukaryota</taxon>
        <taxon>Fungi</taxon>
        <taxon>Dikarya</taxon>
        <taxon>Ascomycota</taxon>
        <taxon>Pezizomycotina</taxon>
        <taxon>Leotiomycetes</taxon>
        <taxon>Helotiales</taxon>
        <taxon>Sclerotiniaceae</taxon>
        <taxon>Monilinia</taxon>
    </lineage>
</organism>
<keyword evidence="3" id="KW-1185">Reference proteome</keyword>
<sequence>MGQKLPHKSYQGVYNFVSSGIGSYFGMGFVQYPIIWVERDWYRVNLRGKFDSLIAYLLKCFDTSKFFFTGVGMIPWIRFAFLLIHFR</sequence>
<proteinExistence type="predicted"/>
<evidence type="ECO:0000256" key="1">
    <source>
        <dbReference type="SAM" id="Phobius"/>
    </source>
</evidence>
<name>A0A395J6M4_9HELO</name>
<dbReference type="Proteomes" id="UP000249056">
    <property type="component" value="Unassembled WGS sequence"/>
</dbReference>
<gene>
    <name evidence="2" type="ORF">DID88_008075</name>
</gene>
<comment type="caution">
    <text evidence="2">The sequence shown here is derived from an EMBL/GenBank/DDBJ whole genome shotgun (WGS) entry which is preliminary data.</text>
</comment>
<keyword evidence="1" id="KW-1133">Transmembrane helix</keyword>
<accession>A0A395J6M4</accession>
<dbReference type="EMBL" id="QKRW01000004">
    <property type="protein sequence ID" value="RAL67313.1"/>
    <property type="molecule type" value="Genomic_DNA"/>
</dbReference>
<keyword evidence="1" id="KW-0812">Transmembrane</keyword>
<protein>
    <submittedName>
        <fullName evidence="2">Uncharacterized protein</fullName>
    </submittedName>
</protein>